<dbReference type="SUPFAM" id="SSF89392">
    <property type="entry name" value="Prokaryotic lipoproteins and lipoprotein localization factors"/>
    <property type="match status" value="1"/>
</dbReference>
<dbReference type="RefSeq" id="WP_372388149.1">
    <property type="nucleotide sequence ID" value="NZ_JBGNYA010000001.1"/>
</dbReference>
<organism evidence="2 3">
    <name type="scientific">Halobellus rubicundus</name>
    <dbReference type="NCBI Taxonomy" id="2996466"/>
    <lineage>
        <taxon>Archaea</taxon>
        <taxon>Methanobacteriati</taxon>
        <taxon>Methanobacteriota</taxon>
        <taxon>Stenosarchaea group</taxon>
        <taxon>Halobacteria</taxon>
        <taxon>Halobacteriales</taxon>
        <taxon>Haloferacaceae</taxon>
        <taxon>Halobellus</taxon>
    </lineage>
</organism>
<sequence length="394" mass="43335">MTDSALPIDRRTLAALLLLAVALSAFVWASGASVTDGEPRVSENVSERYRSIDSLEATRSIVVERNRSVSRTVADVTLVPGTDRERVRFRGDGPRRYEHRLSNGSVLWLYDADRRNVTVINITGPPERTTRAARIQQYVAAAGLTDAAGRPQQPTVAPLPVVPRDRGARPQPRAADTYTVDYVETDSVDGREAYVLSVAPSTNRSDVGYRQRLWLDAERFYPLRTRTVWTADGARRSVTTTYTNVTFDAPVSADAFSPDFGPNATVERLETPETEWYRSVADLSARSSIAVPEPSVPADFSLTYATRTTGRVRGVGLRYAADGRQLTVAKYNFTYAPDEGETDLVVDGRPATLDRGPTTSLSWSCEQYRYTVRGTGVETERLIAVSRSIGCPSG</sequence>
<feature type="region of interest" description="Disordered" evidence="1">
    <location>
        <begin position="147"/>
        <end position="174"/>
    </location>
</feature>
<evidence type="ECO:0000313" key="3">
    <source>
        <dbReference type="Proteomes" id="UP001570511"/>
    </source>
</evidence>
<accession>A0ABD5MAP3</accession>
<evidence type="ECO:0000313" key="2">
    <source>
        <dbReference type="EMBL" id="MFA1610536.1"/>
    </source>
</evidence>
<dbReference type="InterPro" id="IPR052944">
    <property type="entry name" value="Sporulation_related"/>
</dbReference>
<proteinExistence type="predicted"/>
<protein>
    <submittedName>
        <fullName evidence="2">Outer membrane lipoprotein carrier protein LolA</fullName>
    </submittedName>
</protein>
<dbReference type="Gene3D" id="2.50.20.10">
    <property type="entry name" value="Lipoprotein localisation LolA/LolB/LppX"/>
    <property type="match status" value="1"/>
</dbReference>
<comment type="caution">
    <text evidence="2">The sequence shown here is derived from an EMBL/GenBank/DDBJ whole genome shotgun (WGS) entry which is preliminary data.</text>
</comment>
<dbReference type="PANTHER" id="PTHR37507">
    <property type="entry name" value="SPORULATION PROTEIN YDCC"/>
    <property type="match status" value="1"/>
</dbReference>
<keyword evidence="3" id="KW-1185">Reference proteome</keyword>
<gene>
    <name evidence="2" type="ORF">OS889_05895</name>
</gene>
<keyword evidence="2" id="KW-0449">Lipoprotein</keyword>
<evidence type="ECO:0000256" key="1">
    <source>
        <dbReference type="SAM" id="MobiDB-lite"/>
    </source>
</evidence>
<name>A0ABD5MAP3_9EURY</name>
<dbReference type="Proteomes" id="UP001570511">
    <property type="component" value="Unassembled WGS sequence"/>
</dbReference>
<dbReference type="PANTHER" id="PTHR37507:SF2">
    <property type="entry name" value="SPORULATION PROTEIN YDCC"/>
    <property type="match status" value="1"/>
</dbReference>
<dbReference type="InterPro" id="IPR029046">
    <property type="entry name" value="LolA/LolB/LppX"/>
</dbReference>
<dbReference type="AlphaFoldDB" id="A0ABD5MAP3"/>
<reference evidence="2 3" key="1">
    <citation type="submission" date="2024-08" db="EMBL/GenBank/DDBJ databases">
        <title>Halobellus sp. MBLA0158 whole genome sequence.</title>
        <authorList>
            <person name="Hwang C.Y."/>
            <person name="Cho E.-S."/>
            <person name="Seo M.-J."/>
        </authorList>
    </citation>
    <scope>NUCLEOTIDE SEQUENCE [LARGE SCALE GENOMIC DNA]</scope>
    <source>
        <strain evidence="2 3">MBLA0158</strain>
    </source>
</reference>
<dbReference type="EMBL" id="JBGNYA010000001">
    <property type="protein sequence ID" value="MFA1610536.1"/>
    <property type="molecule type" value="Genomic_DNA"/>
</dbReference>